<feature type="compositionally biased region" description="Acidic residues" evidence="1">
    <location>
        <begin position="75"/>
        <end position="92"/>
    </location>
</feature>
<sequence>MDLEVDGSDVEELVEEQQPSSAVKEMLKSWESVSAYVEKYLPDKVVDVRSTNLFNQNMNSHFRNILKRRQKESESEPSVEPEVIEPATEPELEIVSVEPSTSHSDKEKEKKL</sequence>
<comment type="caution">
    <text evidence="2">The sequence shown here is derived from an EMBL/GenBank/DDBJ whole genome shotgun (WGS) entry which is preliminary data.</text>
</comment>
<evidence type="ECO:0000256" key="1">
    <source>
        <dbReference type="SAM" id="MobiDB-lite"/>
    </source>
</evidence>
<reference evidence="2" key="1">
    <citation type="journal article" date="2023" name="Mol. Biol. Evol.">
        <title>Third-Generation Sequencing Reveals the Adaptive Role of the Epigenome in Three Deep-Sea Polychaetes.</title>
        <authorList>
            <person name="Perez M."/>
            <person name="Aroh O."/>
            <person name="Sun Y."/>
            <person name="Lan Y."/>
            <person name="Juniper S.K."/>
            <person name="Young C.R."/>
            <person name="Angers B."/>
            <person name="Qian P.Y."/>
        </authorList>
    </citation>
    <scope>NUCLEOTIDE SEQUENCE</scope>
    <source>
        <strain evidence="2">P08H-3</strain>
    </source>
</reference>
<proteinExistence type="predicted"/>
<evidence type="ECO:0000313" key="2">
    <source>
        <dbReference type="EMBL" id="KAK2169533.1"/>
    </source>
</evidence>
<accession>A0AAD9KD95</accession>
<gene>
    <name evidence="2" type="ORF">LSH36_9g14054</name>
</gene>
<feature type="region of interest" description="Disordered" evidence="1">
    <location>
        <begin position="65"/>
        <end position="112"/>
    </location>
</feature>
<feature type="compositionally biased region" description="Basic and acidic residues" evidence="1">
    <location>
        <begin position="103"/>
        <end position="112"/>
    </location>
</feature>
<evidence type="ECO:0000313" key="3">
    <source>
        <dbReference type="Proteomes" id="UP001208570"/>
    </source>
</evidence>
<keyword evidence="3" id="KW-1185">Reference proteome</keyword>
<dbReference type="Proteomes" id="UP001208570">
    <property type="component" value="Unassembled WGS sequence"/>
</dbReference>
<protein>
    <submittedName>
        <fullName evidence="2">Uncharacterized protein</fullName>
    </submittedName>
</protein>
<dbReference type="AlphaFoldDB" id="A0AAD9KD95"/>
<name>A0AAD9KD95_9ANNE</name>
<organism evidence="2 3">
    <name type="scientific">Paralvinella palmiformis</name>
    <dbReference type="NCBI Taxonomy" id="53620"/>
    <lineage>
        <taxon>Eukaryota</taxon>
        <taxon>Metazoa</taxon>
        <taxon>Spiralia</taxon>
        <taxon>Lophotrochozoa</taxon>
        <taxon>Annelida</taxon>
        <taxon>Polychaeta</taxon>
        <taxon>Sedentaria</taxon>
        <taxon>Canalipalpata</taxon>
        <taxon>Terebellida</taxon>
        <taxon>Terebelliformia</taxon>
        <taxon>Alvinellidae</taxon>
        <taxon>Paralvinella</taxon>
    </lineage>
</organism>
<dbReference type="EMBL" id="JAODUP010000009">
    <property type="protein sequence ID" value="KAK2169533.1"/>
    <property type="molecule type" value="Genomic_DNA"/>
</dbReference>